<name>R0LG04_ANAPL</name>
<dbReference type="Proteomes" id="UP000296049">
    <property type="component" value="Unassembled WGS sequence"/>
</dbReference>
<keyword evidence="2" id="KW-1185">Reference proteome</keyword>
<sequence length="111" mass="12621">MTCSNAFAGTSHFLLSANDDVWANVLERWIKSLPDPQPCLQSNTCLRTREPAVWHCLFFPSNFDNKLQQKQKGAPYNHLFLLDFSAGVNQHSFTDAKLQRCTSIENLALHL</sequence>
<reference evidence="2" key="1">
    <citation type="journal article" date="2013" name="Nat. Genet.">
        <title>The duck genome and transcriptome provide insight into an avian influenza virus reservoir species.</title>
        <authorList>
            <person name="Huang Y."/>
            <person name="Li Y."/>
            <person name="Burt D.W."/>
            <person name="Chen H."/>
            <person name="Zhang Y."/>
            <person name="Qian W."/>
            <person name="Kim H."/>
            <person name="Gan S."/>
            <person name="Zhao Y."/>
            <person name="Li J."/>
            <person name="Yi K."/>
            <person name="Feng H."/>
            <person name="Zhu P."/>
            <person name="Li B."/>
            <person name="Liu Q."/>
            <person name="Fairley S."/>
            <person name="Magor K.E."/>
            <person name="Du Z."/>
            <person name="Hu X."/>
            <person name="Goodman L."/>
            <person name="Tafer H."/>
            <person name="Vignal A."/>
            <person name="Lee T."/>
            <person name="Kim K.W."/>
            <person name="Sheng Z."/>
            <person name="An Y."/>
            <person name="Searle S."/>
            <person name="Herrero J."/>
            <person name="Groenen M.A."/>
            <person name="Crooijmans R.P."/>
            <person name="Faraut T."/>
            <person name="Cai Q."/>
            <person name="Webster R.G."/>
            <person name="Aldridge J.R."/>
            <person name="Warren W.C."/>
            <person name="Bartschat S."/>
            <person name="Kehr S."/>
            <person name="Marz M."/>
            <person name="Stadler P.F."/>
            <person name="Smith J."/>
            <person name="Kraus R.H."/>
            <person name="Zhao Y."/>
            <person name="Ren L."/>
            <person name="Fei J."/>
            <person name="Morisson M."/>
            <person name="Kaiser P."/>
            <person name="Griffin D.K."/>
            <person name="Rao M."/>
            <person name="Pitel F."/>
            <person name="Wang J."/>
            <person name="Li N."/>
        </authorList>
    </citation>
    <scope>NUCLEOTIDE SEQUENCE [LARGE SCALE GENOMIC DNA]</scope>
</reference>
<dbReference type="AlphaFoldDB" id="R0LG04"/>
<dbReference type="EMBL" id="KB743197">
    <property type="protein sequence ID" value="EOB00475.1"/>
    <property type="molecule type" value="Genomic_DNA"/>
</dbReference>
<accession>R0LG04</accession>
<organism evidence="1 2">
    <name type="scientific">Anas platyrhynchos</name>
    <name type="common">Mallard</name>
    <name type="synonym">Anas boschas</name>
    <dbReference type="NCBI Taxonomy" id="8839"/>
    <lineage>
        <taxon>Eukaryota</taxon>
        <taxon>Metazoa</taxon>
        <taxon>Chordata</taxon>
        <taxon>Craniata</taxon>
        <taxon>Vertebrata</taxon>
        <taxon>Euteleostomi</taxon>
        <taxon>Archelosauria</taxon>
        <taxon>Archosauria</taxon>
        <taxon>Dinosauria</taxon>
        <taxon>Saurischia</taxon>
        <taxon>Theropoda</taxon>
        <taxon>Coelurosauria</taxon>
        <taxon>Aves</taxon>
        <taxon>Neognathae</taxon>
        <taxon>Galloanserae</taxon>
        <taxon>Anseriformes</taxon>
        <taxon>Anatidae</taxon>
        <taxon>Anatinae</taxon>
        <taxon>Anas</taxon>
    </lineage>
</organism>
<evidence type="ECO:0000313" key="1">
    <source>
        <dbReference type="EMBL" id="EOB00475.1"/>
    </source>
</evidence>
<protein>
    <submittedName>
        <fullName evidence="1">Uncharacterized protein</fullName>
    </submittedName>
</protein>
<gene>
    <name evidence="1" type="ORF">Anapl_00741</name>
</gene>
<proteinExistence type="predicted"/>
<evidence type="ECO:0000313" key="2">
    <source>
        <dbReference type="Proteomes" id="UP000296049"/>
    </source>
</evidence>